<organism evidence="2 3">
    <name type="scientific">Nocardiopsis algeriensis</name>
    <dbReference type="NCBI Taxonomy" id="1478215"/>
    <lineage>
        <taxon>Bacteria</taxon>
        <taxon>Bacillati</taxon>
        <taxon>Actinomycetota</taxon>
        <taxon>Actinomycetes</taxon>
        <taxon>Streptosporangiales</taxon>
        <taxon>Nocardiopsidaceae</taxon>
        <taxon>Nocardiopsis</taxon>
    </lineage>
</organism>
<sequence>MEQSVAAALLLALVGRRAEWRHGVASDPVRLHAWIVGPDGRPVGEGPDIAAFTAVLTPDGLATPVRGFETEKTL</sequence>
<dbReference type="InterPro" id="IPR032708">
    <property type="entry name" value="McjB_C"/>
</dbReference>
<feature type="domain" description="Microcin J25-processing protein McjB C-terminal" evidence="1">
    <location>
        <begin position="2"/>
        <end position="56"/>
    </location>
</feature>
<dbReference type="Proteomes" id="UP000536604">
    <property type="component" value="Unassembled WGS sequence"/>
</dbReference>
<comment type="caution">
    <text evidence="2">The sequence shown here is derived from an EMBL/GenBank/DDBJ whole genome shotgun (WGS) entry which is preliminary data.</text>
</comment>
<keyword evidence="3" id="KW-1185">Reference proteome</keyword>
<dbReference type="Pfam" id="PF13471">
    <property type="entry name" value="Transglut_core3"/>
    <property type="match status" value="1"/>
</dbReference>
<name>A0A841IT76_9ACTN</name>
<evidence type="ECO:0000313" key="2">
    <source>
        <dbReference type="EMBL" id="MBB6119461.1"/>
    </source>
</evidence>
<dbReference type="EMBL" id="JACHJO010000004">
    <property type="protein sequence ID" value="MBB6119461.1"/>
    <property type="molecule type" value="Genomic_DNA"/>
</dbReference>
<protein>
    <recommendedName>
        <fullName evidence="1">Microcin J25-processing protein McjB C-terminal domain-containing protein</fullName>
    </recommendedName>
</protein>
<accession>A0A841IT76</accession>
<reference evidence="2 3" key="1">
    <citation type="submission" date="2020-08" db="EMBL/GenBank/DDBJ databases">
        <title>Genomic Encyclopedia of Type Strains, Phase III (KMG-III): the genomes of soil and plant-associated and newly described type strains.</title>
        <authorList>
            <person name="Whitman W."/>
        </authorList>
    </citation>
    <scope>NUCLEOTIDE SEQUENCE [LARGE SCALE GENOMIC DNA]</scope>
    <source>
        <strain evidence="2 3">CECT 8712</strain>
    </source>
</reference>
<dbReference type="AlphaFoldDB" id="A0A841IT76"/>
<evidence type="ECO:0000313" key="3">
    <source>
        <dbReference type="Proteomes" id="UP000536604"/>
    </source>
</evidence>
<dbReference type="InterPro" id="IPR053521">
    <property type="entry name" value="McjB-like"/>
</dbReference>
<gene>
    <name evidence="2" type="ORF">FHS13_001410</name>
</gene>
<proteinExistence type="predicted"/>
<dbReference type="NCBIfam" id="NF033537">
    <property type="entry name" value="lasso_biosyn_B2"/>
    <property type="match status" value="1"/>
</dbReference>
<evidence type="ECO:0000259" key="1">
    <source>
        <dbReference type="Pfam" id="PF13471"/>
    </source>
</evidence>